<gene>
    <name evidence="4" type="ORF">HK17_03645</name>
</gene>
<comment type="caution">
    <text evidence="4">The sequence shown here is derived from an EMBL/GenBank/DDBJ whole genome shotgun (WGS) entry which is preliminary data.</text>
</comment>
<dbReference type="AlphaFoldDB" id="A0A252AVM8"/>
<dbReference type="RefSeq" id="WP_086659154.1">
    <property type="nucleotide sequence ID" value="NZ_JBJJWX010000007.1"/>
</dbReference>
<proteinExistence type="inferred from homology"/>
<evidence type="ECO:0000256" key="2">
    <source>
        <dbReference type="ARBA" id="ARBA00022946"/>
    </source>
</evidence>
<comment type="similarity">
    <text evidence="1">Belongs to the ATP12 family.</text>
</comment>
<accession>A0A252AVM8</accession>
<dbReference type="PANTHER" id="PTHR21013">
    <property type="entry name" value="ATP SYNTHASE MITOCHONDRIAL F1 COMPLEX ASSEMBLY FACTOR 2/ATP12 PROTEIN, MITOCHONDRIAL PRECURSOR"/>
    <property type="match status" value="1"/>
</dbReference>
<keyword evidence="3" id="KW-0143">Chaperone</keyword>
<dbReference type="Gene3D" id="3.30.2180.10">
    <property type="entry name" value="ATP12-like"/>
    <property type="match status" value="1"/>
</dbReference>
<dbReference type="InterPro" id="IPR011419">
    <property type="entry name" value="ATP12_ATP_synth-F1-assembly"/>
</dbReference>
<dbReference type="EMBL" id="JOPA01000015">
    <property type="protein sequence ID" value="OUI94640.1"/>
    <property type="molecule type" value="Genomic_DNA"/>
</dbReference>
<keyword evidence="2" id="KW-0809">Transit peptide</keyword>
<dbReference type="PANTHER" id="PTHR21013:SF10">
    <property type="entry name" value="ATP SYNTHASE MITOCHONDRIAL F1 COMPLEX ASSEMBLY FACTOR 2"/>
    <property type="match status" value="1"/>
</dbReference>
<evidence type="ECO:0000256" key="3">
    <source>
        <dbReference type="ARBA" id="ARBA00023186"/>
    </source>
</evidence>
<dbReference type="InterPro" id="IPR023335">
    <property type="entry name" value="ATP12_ortho_dom_sf"/>
</dbReference>
<organism evidence="4 5">
    <name type="scientific">Acetobacter indonesiensis</name>
    <dbReference type="NCBI Taxonomy" id="104101"/>
    <lineage>
        <taxon>Bacteria</taxon>
        <taxon>Pseudomonadati</taxon>
        <taxon>Pseudomonadota</taxon>
        <taxon>Alphaproteobacteria</taxon>
        <taxon>Acetobacterales</taxon>
        <taxon>Acetobacteraceae</taxon>
        <taxon>Acetobacter</taxon>
    </lineage>
</organism>
<dbReference type="InterPro" id="IPR042272">
    <property type="entry name" value="ATP12_ATP_synth-F1-assembly_N"/>
</dbReference>
<dbReference type="SUPFAM" id="SSF160909">
    <property type="entry name" value="ATP12-like"/>
    <property type="match status" value="1"/>
</dbReference>
<dbReference type="GO" id="GO:0043461">
    <property type="term" value="P:proton-transporting ATP synthase complex assembly"/>
    <property type="evidence" value="ECO:0007669"/>
    <property type="project" value="InterPro"/>
</dbReference>
<name>A0A252AVM8_9PROT</name>
<sequence length="250" mass="26968">MTNDIKPPVAAPAGRKRFWKQATIVPTGTGYAVELDGRPVKLPERTTLAVESKALAQALTEEWQAAGKEAGGLFRPEDLPLTRIAGSMLERIPNQREGVIESLLAYAGSDLLCYRAENWSDLSSQQTQRWDPWLAWCGKTFGAKLAVSGGVMPIKQSDAAIAALRKTLESASDAELAVLGVAVPALGSLVLGLALLHQQSSPEDLTGCATLDEQAQMQRWGEDTEITDRIARMGRDVADAGRFLTLLRQG</sequence>
<evidence type="ECO:0000256" key="1">
    <source>
        <dbReference type="ARBA" id="ARBA00008231"/>
    </source>
</evidence>
<dbReference type="Gene3D" id="1.10.3580.10">
    <property type="entry name" value="ATP12 ATPase"/>
    <property type="match status" value="1"/>
</dbReference>
<reference evidence="5" key="1">
    <citation type="submission" date="2014-06" db="EMBL/GenBank/DDBJ databases">
        <authorList>
            <person name="Winans N.J."/>
            <person name="Newell P.D."/>
            <person name="Douglas A.E."/>
        </authorList>
    </citation>
    <scope>NUCLEOTIDE SEQUENCE [LARGE SCALE GENOMIC DNA]</scope>
</reference>
<dbReference type="Proteomes" id="UP000194641">
    <property type="component" value="Unassembled WGS sequence"/>
</dbReference>
<evidence type="ECO:0000313" key="4">
    <source>
        <dbReference type="EMBL" id="OUI94640.1"/>
    </source>
</evidence>
<evidence type="ECO:0000313" key="5">
    <source>
        <dbReference type="Proteomes" id="UP000194641"/>
    </source>
</evidence>
<dbReference type="Pfam" id="PF07542">
    <property type="entry name" value="ATP12"/>
    <property type="match status" value="1"/>
</dbReference>
<protein>
    <submittedName>
        <fullName evidence="4">ATP synthase F1</fullName>
    </submittedName>
</protein>